<evidence type="ECO:0000256" key="1">
    <source>
        <dbReference type="SAM" id="MobiDB-lite"/>
    </source>
</evidence>
<evidence type="ECO:0000313" key="3">
    <source>
        <dbReference type="EMBL" id="RAJ16243.1"/>
    </source>
</evidence>
<comment type="caution">
    <text evidence="3">The sequence shown here is derived from an EMBL/GenBank/DDBJ whole genome shotgun (WGS) entry which is preliminary data.</text>
</comment>
<dbReference type="InterPro" id="IPR025737">
    <property type="entry name" value="FApF"/>
</dbReference>
<dbReference type="AlphaFoldDB" id="A0A327RL33"/>
<feature type="compositionally biased region" description="Basic residues" evidence="1">
    <location>
        <begin position="318"/>
        <end position="327"/>
    </location>
</feature>
<dbReference type="RefSeq" id="WP_111659439.1">
    <property type="nucleotide sequence ID" value="NZ_QLLO01000003.1"/>
</dbReference>
<name>A0A327RL33_9FLAO</name>
<organism evidence="3 4">
    <name type="scientific">Olleya aquimaris</name>
    <dbReference type="NCBI Taxonomy" id="639310"/>
    <lineage>
        <taxon>Bacteria</taxon>
        <taxon>Pseudomonadati</taxon>
        <taxon>Bacteroidota</taxon>
        <taxon>Flavobacteriia</taxon>
        <taxon>Flavobacteriales</taxon>
        <taxon>Flavobacteriaceae</taxon>
    </lineage>
</organism>
<feature type="region of interest" description="Disordered" evidence="1">
    <location>
        <begin position="302"/>
        <end position="355"/>
    </location>
</feature>
<gene>
    <name evidence="3" type="ORF">LY08_01101</name>
</gene>
<protein>
    <submittedName>
        <fullName evidence="3">Outer membrane putative beta-barrel porin/alpha-amylase</fullName>
    </submittedName>
</protein>
<reference evidence="3 4" key="1">
    <citation type="submission" date="2018-06" db="EMBL/GenBank/DDBJ databases">
        <title>Genomic Encyclopedia of Archaeal and Bacterial Type Strains, Phase II (KMG-II): from individual species to whole genera.</title>
        <authorList>
            <person name="Goeker M."/>
        </authorList>
    </citation>
    <scope>NUCLEOTIDE SEQUENCE [LARGE SCALE GENOMIC DNA]</scope>
    <source>
        <strain evidence="3 4">DSM 24464</strain>
    </source>
</reference>
<accession>A0A327RL33</accession>
<dbReference type="Pfam" id="PF13557">
    <property type="entry name" value="Phenol_MetA_deg"/>
    <property type="match status" value="1"/>
</dbReference>
<evidence type="ECO:0000313" key="4">
    <source>
        <dbReference type="Proteomes" id="UP000248703"/>
    </source>
</evidence>
<feature type="chain" id="PRO_5016311764" evidence="2">
    <location>
        <begin position="22"/>
        <end position="355"/>
    </location>
</feature>
<dbReference type="Proteomes" id="UP000248703">
    <property type="component" value="Unassembled WGS sequence"/>
</dbReference>
<feature type="signal peptide" evidence="2">
    <location>
        <begin position="1"/>
        <end position="21"/>
    </location>
</feature>
<keyword evidence="4" id="KW-1185">Reference proteome</keyword>
<dbReference type="EMBL" id="QLLO01000003">
    <property type="protein sequence ID" value="RAJ16243.1"/>
    <property type="molecule type" value="Genomic_DNA"/>
</dbReference>
<dbReference type="OrthoDB" id="1421312at2"/>
<proteinExistence type="predicted"/>
<evidence type="ECO:0000256" key="2">
    <source>
        <dbReference type="SAM" id="SignalP"/>
    </source>
</evidence>
<keyword evidence="2" id="KW-0732">Signal</keyword>
<feature type="compositionally biased region" description="Acidic residues" evidence="1">
    <location>
        <begin position="302"/>
        <end position="312"/>
    </location>
</feature>
<sequence length="355" mass="40685">MLNPKSILLYLLLLVGFTATAQYTEVINSNRPGVSRSAFSVGKNVVQFEAGPYIVKEEHTPLKNEASGFGVDFAVRYGLVWEQLELNVEGTYQNDTFTDNRSASFPSETDRANFRYLTIGAKYLVYDPYKNRGEEKPNLYSYHANRKFKWSYLIPAVAVYVGAHYDAENNTYIPYTNPFTRPSYEGGFTPKVMVATQHNFNSGWVLVMNFAKDRIGSDYSDFQYIVTLTKAINTQWVLFGETQGIKSDYYADNLFRFGGAYLWSKNFQLDTALTFNTKDTPSVFSVNFGASYRLDFHKDPEADQDNGTDVLEEYERKANKKKKKKKKKDDDSDDNPEESGKRKKESQIIDFDDED</sequence>